<dbReference type="EMBL" id="JAINDJ010000003">
    <property type="protein sequence ID" value="KAG9453047.1"/>
    <property type="molecule type" value="Genomic_DNA"/>
</dbReference>
<evidence type="ECO:0000256" key="9">
    <source>
        <dbReference type="SAM" id="SignalP"/>
    </source>
</evidence>
<dbReference type="SUPFAM" id="SSF47699">
    <property type="entry name" value="Bifunctional inhibitor/lipid-transfer protein/seed storage 2S albumin"/>
    <property type="match status" value="1"/>
</dbReference>
<dbReference type="GO" id="GO:0098552">
    <property type="term" value="C:side of membrane"/>
    <property type="evidence" value="ECO:0007669"/>
    <property type="project" value="UniProtKB-KW"/>
</dbReference>
<keyword evidence="5" id="KW-1015">Disulfide bond</keyword>
<dbReference type="CDD" id="cd00010">
    <property type="entry name" value="AAI_LTSS"/>
    <property type="match status" value="1"/>
</dbReference>
<evidence type="ECO:0000256" key="2">
    <source>
        <dbReference type="ARBA" id="ARBA00009748"/>
    </source>
</evidence>
<dbReference type="GO" id="GO:0005886">
    <property type="term" value="C:plasma membrane"/>
    <property type="evidence" value="ECO:0007669"/>
    <property type="project" value="UniProtKB-SubCell"/>
</dbReference>
<sequence>MAGASLAFAFVLVCSLIGHSASDFASDQAECTDSLVGLSVCLQYVSGSAQAPTSDCCKGLAQVVQKSKRCLCILVKDRDNPNLGLKINATRALTLPATCNNPTSISQCRDLLHLPPNSPDAKIFKQFDSSSPTPNAPSTEQGNSTQNSSDRSTGSSLGKASSGGRKEQNMAMNTVLGLSFGCLIWLLYP</sequence>
<dbReference type="Pfam" id="PF14368">
    <property type="entry name" value="LTP_2"/>
    <property type="match status" value="1"/>
</dbReference>
<dbReference type="InterPro" id="IPR016140">
    <property type="entry name" value="Bifunc_inhib/LTP/seed_store"/>
</dbReference>
<evidence type="ECO:0000256" key="5">
    <source>
        <dbReference type="ARBA" id="ARBA00023157"/>
    </source>
</evidence>
<evidence type="ECO:0000313" key="12">
    <source>
        <dbReference type="Proteomes" id="UP000825729"/>
    </source>
</evidence>
<dbReference type="SMART" id="SM00499">
    <property type="entry name" value="AAI"/>
    <property type="match status" value="1"/>
</dbReference>
<reference evidence="11 12" key="1">
    <citation type="submission" date="2021-07" db="EMBL/GenBank/DDBJ databases">
        <title>The Aristolochia fimbriata genome: insights into angiosperm evolution, floral development and chemical biosynthesis.</title>
        <authorList>
            <person name="Jiao Y."/>
        </authorList>
    </citation>
    <scope>NUCLEOTIDE SEQUENCE [LARGE SCALE GENOMIC DNA]</scope>
    <source>
        <strain evidence="11">IBCAS-2021</strain>
        <tissue evidence="11">Leaf</tissue>
    </source>
</reference>
<evidence type="ECO:0000313" key="11">
    <source>
        <dbReference type="EMBL" id="KAG9453047.1"/>
    </source>
</evidence>
<evidence type="ECO:0000256" key="4">
    <source>
        <dbReference type="ARBA" id="ARBA00022729"/>
    </source>
</evidence>
<feature type="domain" description="Bifunctional inhibitor/plant lipid transfer protein/seed storage helical" evidence="10">
    <location>
        <begin position="31"/>
        <end position="108"/>
    </location>
</feature>
<keyword evidence="12" id="KW-1185">Reference proteome</keyword>
<comment type="similarity">
    <text evidence="2">Belongs to the plant LTP family.</text>
</comment>
<dbReference type="PANTHER" id="PTHR33044">
    <property type="entry name" value="BIFUNCTIONAL INHIBITOR/LIPID-TRANSFER PROTEIN/SEED STORAGE 2S ALBUMIN SUPERFAMILY PROTEIN-RELATED"/>
    <property type="match status" value="1"/>
</dbReference>
<evidence type="ECO:0000256" key="1">
    <source>
        <dbReference type="ARBA" id="ARBA00004609"/>
    </source>
</evidence>
<keyword evidence="4 9" id="KW-0732">Signal</keyword>
<dbReference type="Gene3D" id="1.10.110.10">
    <property type="entry name" value="Plant lipid-transfer and hydrophobic proteins"/>
    <property type="match status" value="1"/>
</dbReference>
<evidence type="ECO:0000256" key="6">
    <source>
        <dbReference type="ARBA" id="ARBA00023180"/>
    </source>
</evidence>
<comment type="caution">
    <text evidence="11">The sequence shown here is derived from an EMBL/GenBank/DDBJ whole genome shotgun (WGS) entry which is preliminary data.</text>
</comment>
<keyword evidence="7" id="KW-0449">Lipoprotein</keyword>
<organism evidence="11 12">
    <name type="scientific">Aristolochia fimbriata</name>
    <name type="common">White veined hardy Dutchman's pipe vine</name>
    <dbReference type="NCBI Taxonomy" id="158543"/>
    <lineage>
        <taxon>Eukaryota</taxon>
        <taxon>Viridiplantae</taxon>
        <taxon>Streptophyta</taxon>
        <taxon>Embryophyta</taxon>
        <taxon>Tracheophyta</taxon>
        <taxon>Spermatophyta</taxon>
        <taxon>Magnoliopsida</taxon>
        <taxon>Magnoliidae</taxon>
        <taxon>Piperales</taxon>
        <taxon>Aristolochiaceae</taxon>
        <taxon>Aristolochia</taxon>
    </lineage>
</organism>
<dbReference type="Proteomes" id="UP000825729">
    <property type="component" value="Unassembled WGS sequence"/>
</dbReference>
<evidence type="ECO:0000256" key="3">
    <source>
        <dbReference type="ARBA" id="ARBA00022622"/>
    </source>
</evidence>
<evidence type="ECO:0000256" key="7">
    <source>
        <dbReference type="ARBA" id="ARBA00023288"/>
    </source>
</evidence>
<feature type="region of interest" description="Disordered" evidence="8">
    <location>
        <begin position="122"/>
        <end position="166"/>
    </location>
</feature>
<proteinExistence type="inferred from homology"/>
<gene>
    <name evidence="11" type="ORF">H6P81_005951</name>
</gene>
<protein>
    <recommendedName>
        <fullName evidence="10">Bifunctional inhibitor/plant lipid transfer protein/seed storage helical domain-containing protein</fullName>
    </recommendedName>
</protein>
<comment type="subcellular location">
    <subcellularLocation>
        <location evidence="1">Cell membrane</location>
        <topology evidence="1">Lipid-anchor</topology>
        <topology evidence="1">GPI-anchor</topology>
    </subcellularLocation>
</comment>
<dbReference type="InterPro" id="IPR036312">
    <property type="entry name" value="Bifun_inhib/LTP/seed_sf"/>
</dbReference>
<feature type="compositionally biased region" description="Polar residues" evidence="8">
    <location>
        <begin position="127"/>
        <end position="159"/>
    </location>
</feature>
<keyword evidence="3" id="KW-0472">Membrane</keyword>
<accession>A0AAV7EZT3</accession>
<name>A0AAV7EZT3_ARIFI</name>
<dbReference type="AlphaFoldDB" id="A0AAV7EZT3"/>
<keyword evidence="6" id="KW-0325">Glycoprotein</keyword>
<evidence type="ECO:0000259" key="10">
    <source>
        <dbReference type="SMART" id="SM00499"/>
    </source>
</evidence>
<dbReference type="InterPro" id="IPR043325">
    <property type="entry name" value="LTSS"/>
</dbReference>
<keyword evidence="3" id="KW-0336">GPI-anchor</keyword>
<feature type="chain" id="PRO_5043955872" description="Bifunctional inhibitor/plant lipid transfer protein/seed storage helical domain-containing protein" evidence="9">
    <location>
        <begin position="23"/>
        <end position="189"/>
    </location>
</feature>
<evidence type="ECO:0000256" key="8">
    <source>
        <dbReference type="SAM" id="MobiDB-lite"/>
    </source>
</evidence>
<dbReference type="FunFam" id="1.10.110.10:FF:000001">
    <property type="entry name" value="Bifunctional inhibitor/lipid-transfer protein/seed storage 2S albumin superfamily protein"/>
    <property type="match status" value="1"/>
</dbReference>
<feature type="signal peptide" evidence="9">
    <location>
        <begin position="1"/>
        <end position="22"/>
    </location>
</feature>